<dbReference type="SUPFAM" id="SSF54791">
    <property type="entry name" value="Eukaryotic type KH-domain (KH-domain type I)"/>
    <property type="match status" value="3"/>
</dbReference>
<reference evidence="5 6" key="1">
    <citation type="submission" date="2018-07" db="EMBL/GenBank/DDBJ databases">
        <title>The complete nuclear genome of the prasinophyte Chloropicon primus (CCMP1205).</title>
        <authorList>
            <person name="Pombert J.-F."/>
            <person name="Otis C."/>
            <person name="Turmel M."/>
            <person name="Lemieux C."/>
        </authorList>
    </citation>
    <scope>NUCLEOTIDE SEQUENCE [LARGE SCALE GENOMIC DNA]</scope>
    <source>
        <strain evidence="5 6">CCMP1205</strain>
    </source>
</reference>
<gene>
    <name evidence="5" type="ORF">A3770_07p48060</name>
    <name evidence="4" type="ORF">CPRI1469_LOCUS9195</name>
</gene>
<dbReference type="PROSITE" id="PS50084">
    <property type="entry name" value="KH_TYPE_1"/>
    <property type="match status" value="3"/>
</dbReference>
<reference evidence="4" key="2">
    <citation type="submission" date="2021-01" db="EMBL/GenBank/DDBJ databases">
        <authorList>
            <person name="Corre E."/>
            <person name="Pelletier E."/>
            <person name="Niang G."/>
            <person name="Scheremetjew M."/>
            <person name="Finn R."/>
            <person name="Kale V."/>
            <person name="Holt S."/>
            <person name="Cochrane G."/>
            <person name="Meng A."/>
            <person name="Brown T."/>
            <person name="Cohen L."/>
        </authorList>
    </citation>
    <scope>NUCLEOTIDE SEQUENCE</scope>
    <source>
        <strain evidence="4">CCMP1205</strain>
    </source>
</reference>
<evidence type="ECO:0000313" key="5">
    <source>
        <dbReference type="EMBL" id="QDZ22288.1"/>
    </source>
</evidence>
<dbReference type="CDD" id="cd00105">
    <property type="entry name" value="KH-I"/>
    <property type="match status" value="1"/>
</dbReference>
<evidence type="ECO:0000313" key="6">
    <source>
        <dbReference type="Proteomes" id="UP000316726"/>
    </source>
</evidence>
<name>A0A5B8MNN9_9CHLO</name>
<accession>A0A5B8MNN9</accession>
<dbReference type="InterPro" id="IPR036612">
    <property type="entry name" value="KH_dom_type_1_sf"/>
</dbReference>
<keyword evidence="2" id="KW-0694">RNA-binding</keyword>
<dbReference type="Proteomes" id="UP000316726">
    <property type="component" value="Chromosome 7"/>
</dbReference>
<dbReference type="InterPro" id="IPR004088">
    <property type="entry name" value="KH_dom_type_1"/>
</dbReference>
<sequence length="304" mass="33042">MSTLKRKEEMDPLLQANVKRQATAEEALIKFCVPANVVGSVIGKGGDNVTEFMKQSQTKIHVSRQNEMFPGTRDRICTISATSPQGMNSVLVGLHLILSKIVSEDTFQHFQFKLIMPSQECGAIIGKGGTNIKSIMQETGCQMKVSDHNQMPFRLLTIMGTIDQQLKAVALCFDLLVKNSTDYMHHIKDFHGVDATHIATPLHPSQFNTPSFHLTDAESAPLPGLPQVTASMVTVCVVKMPGELVGGVIGKGGSVVTSIMSQTGTHIKISEKVPGASVPRTVTIKGSEDSVKRAYNMVITRLRE</sequence>
<dbReference type="GO" id="GO:0003723">
    <property type="term" value="F:RNA binding"/>
    <property type="evidence" value="ECO:0007669"/>
    <property type="project" value="UniProtKB-UniRule"/>
</dbReference>
<feature type="domain" description="K Homology" evidence="3">
    <location>
        <begin position="232"/>
        <end position="303"/>
    </location>
</feature>
<keyword evidence="1" id="KW-0677">Repeat</keyword>
<dbReference type="Gene3D" id="3.30.1370.10">
    <property type="entry name" value="K Homology domain, type 1"/>
    <property type="match status" value="3"/>
</dbReference>
<dbReference type="InterPro" id="IPR004087">
    <property type="entry name" value="KH_dom"/>
</dbReference>
<dbReference type="SMART" id="SM00322">
    <property type="entry name" value="KH"/>
    <property type="match status" value="3"/>
</dbReference>
<evidence type="ECO:0000256" key="2">
    <source>
        <dbReference type="PROSITE-ProRule" id="PRU00117"/>
    </source>
</evidence>
<dbReference type="Pfam" id="PF00013">
    <property type="entry name" value="KH_1"/>
    <property type="match status" value="3"/>
</dbReference>
<dbReference type="PANTHER" id="PTHR10288">
    <property type="entry name" value="KH DOMAIN CONTAINING RNA BINDING PROTEIN"/>
    <property type="match status" value="1"/>
</dbReference>
<dbReference type="EMBL" id="HBHL01013985">
    <property type="protein sequence ID" value="CAD9720329.1"/>
    <property type="molecule type" value="Transcribed_RNA"/>
</dbReference>
<organism evidence="5 6">
    <name type="scientific">Chloropicon primus</name>
    <dbReference type="NCBI Taxonomy" id="1764295"/>
    <lineage>
        <taxon>Eukaryota</taxon>
        <taxon>Viridiplantae</taxon>
        <taxon>Chlorophyta</taxon>
        <taxon>Chloropicophyceae</taxon>
        <taxon>Chloropicales</taxon>
        <taxon>Chloropicaceae</taxon>
        <taxon>Chloropicon</taxon>
    </lineage>
</organism>
<evidence type="ECO:0000313" key="4">
    <source>
        <dbReference type="EMBL" id="CAD9720329.1"/>
    </source>
</evidence>
<evidence type="ECO:0000256" key="1">
    <source>
        <dbReference type="ARBA" id="ARBA00022737"/>
    </source>
</evidence>
<protein>
    <recommendedName>
        <fullName evidence="3">K Homology domain-containing protein</fullName>
    </recommendedName>
</protein>
<dbReference type="AlphaFoldDB" id="A0A5B8MNN9"/>
<evidence type="ECO:0000259" key="3">
    <source>
        <dbReference type="SMART" id="SM00322"/>
    </source>
</evidence>
<dbReference type="EMBL" id="CP031040">
    <property type="protein sequence ID" value="QDZ22288.1"/>
    <property type="molecule type" value="Genomic_DNA"/>
</dbReference>
<dbReference type="OrthoDB" id="441329at2759"/>
<proteinExistence type="predicted"/>
<feature type="domain" description="K Homology" evidence="3">
    <location>
        <begin position="25"/>
        <end position="102"/>
    </location>
</feature>
<keyword evidence="6" id="KW-1185">Reference proteome</keyword>
<feature type="domain" description="K Homology" evidence="3">
    <location>
        <begin position="108"/>
        <end position="177"/>
    </location>
</feature>